<sequence>MDQIRISKKEGRSIAYYVFMGCLMAAFTAIITVCMSIIKSRKEEAQDMEKIMNTIYAYLAESTEEEYNEIAEKIRQDLVLGKYYAKNKLEYLDYIPNTANDCVAEEHGSPMLLDLNTGAAYQLDFSEEEEQDGLSVSWGYDEISETGIQIVADFAQKSKRAEIDSKRGIVSVQRMKTLFCDDCICEILEINENTPLPELILFSGEMGKFYPVVNGGDYRFGGCQVEILYQESGCYELTAVS</sequence>
<evidence type="ECO:0000256" key="1">
    <source>
        <dbReference type="SAM" id="Phobius"/>
    </source>
</evidence>
<accession>A0A9D0ZY34</accession>
<feature type="transmembrane region" description="Helical" evidence="1">
    <location>
        <begin position="14"/>
        <end position="38"/>
    </location>
</feature>
<organism evidence="2 3">
    <name type="scientific">Candidatus Limivivens merdigallinarum</name>
    <dbReference type="NCBI Taxonomy" id="2840859"/>
    <lineage>
        <taxon>Bacteria</taxon>
        <taxon>Bacillati</taxon>
        <taxon>Bacillota</taxon>
        <taxon>Clostridia</taxon>
        <taxon>Lachnospirales</taxon>
        <taxon>Lachnospiraceae</taxon>
        <taxon>Lachnospiraceae incertae sedis</taxon>
        <taxon>Candidatus Limivivens</taxon>
    </lineage>
</organism>
<keyword evidence="1" id="KW-0472">Membrane</keyword>
<name>A0A9D0ZY34_9FIRM</name>
<dbReference type="Proteomes" id="UP000886886">
    <property type="component" value="Unassembled WGS sequence"/>
</dbReference>
<evidence type="ECO:0000313" key="3">
    <source>
        <dbReference type="Proteomes" id="UP000886886"/>
    </source>
</evidence>
<reference evidence="2" key="1">
    <citation type="submission" date="2020-10" db="EMBL/GenBank/DDBJ databases">
        <authorList>
            <person name="Gilroy R."/>
        </authorList>
    </citation>
    <scope>NUCLEOTIDE SEQUENCE</scope>
    <source>
        <strain evidence="2">ChiSjej3B21-11622</strain>
    </source>
</reference>
<comment type="caution">
    <text evidence="2">The sequence shown here is derived from an EMBL/GenBank/DDBJ whole genome shotgun (WGS) entry which is preliminary data.</text>
</comment>
<evidence type="ECO:0000313" key="2">
    <source>
        <dbReference type="EMBL" id="HIQ97703.1"/>
    </source>
</evidence>
<dbReference type="EMBL" id="DVFT01000208">
    <property type="protein sequence ID" value="HIQ97703.1"/>
    <property type="molecule type" value="Genomic_DNA"/>
</dbReference>
<gene>
    <name evidence="2" type="ORF">IAB26_14230</name>
</gene>
<protein>
    <submittedName>
        <fullName evidence="2">Uncharacterized protein</fullName>
    </submittedName>
</protein>
<proteinExistence type="predicted"/>
<dbReference type="AlphaFoldDB" id="A0A9D0ZY34"/>
<keyword evidence="1" id="KW-0812">Transmembrane</keyword>
<reference evidence="2" key="2">
    <citation type="journal article" date="2021" name="PeerJ">
        <title>Extensive microbial diversity within the chicken gut microbiome revealed by metagenomics and culture.</title>
        <authorList>
            <person name="Gilroy R."/>
            <person name="Ravi A."/>
            <person name="Getino M."/>
            <person name="Pursley I."/>
            <person name="Horton D.L."/>
            <person name="Alikhan N.F."/>
            <person name="Baker D."/>
            <person name="Gharbi K."/>
            <person name="Hall N."/>
            <person name="Watson M."/>
            <person name="Adriaenssens E.M."/>
            <person name="Foster-Nyarko E."/>
            <person name="Jarju S."/>
            <person name="Secka A."/>
            <person name="Antonio M."/>
            <person name="Oren A."/>
            <person name="Chaudhuri R.R."/>
            <person name="La Ragione R."/>
            <person name="Hildebrand F."/>
            <person name="Pallen M.J."/>
        </authorList>
    </citation>
    <scope>NUCLEOTIDE SEQUENCE</scope>
    <source>
        <strain evidence="2">ChiSjej3B21-11622</strain>
    </source>
</reference>
<keyword evidence="1" id="KW-1133">Transmembrane helix</keyword>